<dbReference type="EMBL" id="BTSY01000002">
    <property type="protein sequence ID" value="GMT12814.1"/>
    <property type="molecule type" value="Genomic_DNA"/>
</dbReference>
<dbReference type="InterPro" id="IPR019786">
    <property type="entry name" value="Zinc_finger_PHD-type_CS"/>
</dbReference>
<dbReference type="InterPro" id="IPR011011">
    <property type="entry name" value="Znf_FYVE_PHD"/>
</dbReference>
<feature type="domain" description="PHD-type" evidence="13">
    <location>
        <begin position="301"/>
        <end position="349"/>
    </location>
</feature>
<name>A0AAV5V0A8_9BILA</name>
<feature type="binding site" evidence="10">
    <location>
        <position position="322"/>
    </location>
    <ligand>
        <name>Zn(2+)</name>
        <dbReference type="ChEBI" id="CHEBI:29105"/>
        <label>2</label>
    </ligand>
</feature>
<evidence type="ECO:0000256" key="12">
    <source>
        <dbReference type="SAM" id="MobiDB-lite"/>
    </source>
</evidence>
<evidence type="ECO:0000256" key="7">
    <source>
        <dbReference type="ARBA" id="ARBA00023015"/>
    </source>
</evidence>
<feature type="binding site" evidence="10">
    <location>
        <position position="349"/>
    </location>
    <ligand>
        <name>Zn(2+)</name>
        <dbReference type="ChEBI" id="CHEBI:29105"/>
        <label>2</label>
    </ligand>
</feature>
<evidence type="ECO:0008006" key="17">
    <source>
        <dbReference type="Google" id="ProtNLM"/>
    </source>
</evidence>
<dbReference type="InterPro" id="IPR001841">
    <property type="entry name" value="Znf_RING"/>
</dbReference>
<feature type="binding site" evidence="10">
    <location>
        <position position="328"/>
    </location>
    <ligand>
        <name>Zn(2+)</name>
        <dbReference type="ChEBI" id="CHEBI:29105"/>
        <label>1</label>
    </ligand>
</feature>
<feature type="binding site" evidence="10">
    <location>
        <position position="317"/>
    </location>
    <ligand>
        <name>Zn(2+)</name>
        <dbReference type="ChEBI" id="CHEBI:29105"/>
        <label>2</label>
    </ligand>
</feature>
<dbReference type="PROSITE" id="PS01359">
    <property type="entry name" value="ZF_PHD_1"/>
    <property type="match status" value="1"/>
</dbReference>
<dbReference type="InterPro" id="IPR001965">
    <property type="entry name" value="Znf_PHD"/>
</dbReference>
<dbReference type="AlphaFoldDB" id="A0AAV5V0A8"/>
<comment type="subcellular location">
    <subcellularLocation>
        <location evidence="1">Nucleus</location>
    </subcellularLocation>
</comment>
<keyword evidence="16" id="KW-1185">Reference proteome</keyword>
<protein>
    <recommendedName>
        <fullName evidence="17">PHD finger motif containing protein</fullName>
    </recommendedName>
</protein>
<dbReference type="SMART" id="SM00249">
    <property type="entry name" value="PHD"/>
    <property type="match status" value="2"/>
</dbReference>
<comment type="caution">
    <text evidence="15">The sequence shown here is derived from an EMBL/GenBank/DDBJ whole genome shotgun (WGS) entry which is preliminary data.</text>
</comment>
<reference evidence="15" key="1">
    <citation type="submission" date="2023-10" db="EMBL/GenBank/DDBJ databases">
        <title>Genome assembly of Pristionchus species.</title>
        <authorList>
            <person name="Yoshida K."/>
            <person name="Sommer R.J."/>
        </authorList>
    </citation>
    <scope>NUCLEOTIDE SEQUENCE</scope>
    <source>
        <strain evidence="15">RS5133</strain>
    </source>
</reference>
<sequence>MPPTNRPRSRAPTPGPSRVVARPKATVVRKTKEREQCAVCYEDLTTKRVIKLKQCQHRFHRTCCISWLETRERLGGQTCPLCRKRARTILDDEIPDRQLEGVVAFGASGQPSRSRIADATRRLELSTEEAIDWLVEKNENDLEVVRAQEAVARSGRRSKVYKDDIKTELAKLTRRQEIYEEMKEVLRAGGMVDIDYELDEAEPWNIRREMLYISGEATMAQRDAQEMIFHNTGALAAPRSTASTTATTGRAASTASVAANTQRTNDAARRLLAESRALNNYENSVNIPLPPSQMPIDPEEPLYCTCNQVSYGEMVCCSNDECAIEWFHFQCMGMESGPPPGVSWYCPDC</sequence>
<feature type="binding site" evidence="10">
    <location>
        <position position="304"/>
    </location>
    <ligand>
        <name>Zn(2+)</name>
        <dbReference type="ChEBI" id="CHEBI:29105"/>
        <label>1</label>
    </ligand>
</feature>
<evidence type="ECO:0000256" key="3">
    <source>
        <dbReference type="ARBA" id="ARBA00022604"/>
    </source>
</evidence>
<comment type="similarity">
    <text evidence="2">Belongs to the ING family.</text>
</comment>
<keyword evidence="5 11" id="KW-0863">Zinc-finger</keyword>
<evidence type="ECO:0000256" key="5">
    <source>
        <dbReference type="ARBA" id="ARBA00022771"/>
    </source>
</evidence>
<organism evidence="15 16">
    <name type="scientific">Pristionchus fissidentatus</name>
    <dbReference type="NCBI Taxonomy" id="1538716"/>
    <lineage>
        <taxon>Eukaryota</taxon>
        <taxon>Metazoa</taxon>
        <taxon>Ecdysozoa</taxon>
        <taxon>Nematoda</taxon>
        <taxon>Chromadorea</taxon>
        <taxon>Rhabditida</taxon>
        <taxon>Rhabditina</taxon>
        <taxon>Diplogasteromorpha</taxon>
        <taxon>Diplogasteroidea</taxon>
        <taxon>Neodiplogasteridae</taxon>
        <taxon>Pristionchus</taxon>
    </lineage>
</organism>
<dbReference type="PROSITE" id="PS50016">
    <property type="entry name" value="ZF_PHD_2"/>
    <property type="match status" value="1"/>
</dbReference>
<evidence type="ECO:0000256" key="9">
    <source>
        <dbReference type="ARBA" id="ARBA00023242"/>
    </source>
</evidence>
<keyword evidence="8" id="KW-0804">Transcription</keyword>
<keyword evidence="7" id="KW-0805">Transcription regulation</keyword>
<dbReference type="InterPro" id="IPR028651">
    <property type="entry name" value="ING_fam"/>
</dbReference>
<dbReference type="GO" id="GO:0005634">
    <property type="term" value="C:nucleus"/>
    <property type="evidence" value="ECO:0007669"/>
    <property type="project" value="UniProtKB-SubCell"/>
</dbReference>
<proteinExistence type="inferred from homology"/>
<dbReference type="Gene3D" id="3.30.40.10">
    <property type="entry name" value="Zinc/RING finger domain, C3HC4 (zinc finger)"/>
    <property type="match status" value="2"/>
</dbReference>
<dbReference type="SMART" id="SM00184">
    <property type="entry name" value="RING"/>
    <property type="match status" value="1"/>
</dbReference>
<feature type="non-terminal residue" evidence="15">
    <location>
        <position position="349"/>
    </location>
</feature>
<evidence type="ECO:0000256" key="1">
    <source>
        <dbReference type="ARBA" id="ARBA00004123"/>
    </source>
</evidence>
<dbReference type="PANTHER" id="PTHR10333">
    <property type="entry name" value="INHIBITOR OF GROWTH PROTEIN"/>
    <property type="match status" value="1"/>
</dbReference>
<gene>
    <name evidence="15" type="ORF">PFISCL1PPCAC_4111</name>
</gene>
<evidence type="ECO:0000256" key="6">
    <source>
        <dbReference type="ARBA" id="ARBA00022833"/>
    </source>
</evidence>
<dbReference type="PANTHER" id="PTHR10333:SF103">
    <property type="entry name" value="INHIBITOR OF GROWTH PROTEIN 3"/>
    <property type="match status" value="1"/>
</dbReference>
<evidence type="ECO:0000313" key="16">
    <source>
        <dbReference type="Proteomes" id="UP001432322"/>
    </source>
</evidence>
<dbReference type="Pfam" id="PF13639">
    <property type="entry name" value="zf-RING_2"/>
    <property type="match status" value="1"/>
</dbReference>
<dbReference type="InterPro" id="IPR019787">
    <property type="entry name" value="Znf_PHD-finger"/>
</dbReference>
<evidence type="ECO:0000259" key="14">
    <source>
        <dbReference type="PROSITE" id="PS50089"/>
    </source>
</evidence>
<feature type="binding site" evidence="10">
    <location>
        <position position="331"/>
    </location>
    <ligand>
        <name>Zn(2+)</name>
        <dbReference type="ChEBI" id="CHEBI:29105"/>
        <label>1</label>
    </ligand>
</feature>
<evidence type="ECO:0000256" key="8">
    <source>
        <dbReference type="ARBA" id="ARBA00023163"/>
    </source>
</evidence>
<keyword evidence="6 10" id="KW-0862">Zinc</keyword>
<dbReference type="InterPro" id="IPR013083">
    <property type="entry name" value="Znf_RING/FYVE/PHD"/>
</dbReference>
<evidence type="ECO:0000256" key="10">
    <source>
        <dbReference type="PIRSR" id="PIRSR628651-51"/>
    </source>
</evidence>
<evidence type="ECO:0000256" key="4">
    <source>
        <dbReference type="ARBA" id="ARBA00022723"/>
    </source>
</evidence>
<dbReference type="SUPFAM" id="SSF57850">
    <property type="entry name" value="RING/U-box"/>
    <property type="match status" value="1"/>
</dbReference>
<evidence type="ECO:0000256" key="2">
    <source>
        <dbReference type="ARBA" id="ARBA00010210"/>
    </source>
</evidence>
<feature type="region of interest" description="Disordered" evidence="12">
    <location>
        <begin position="1"/>
        <end position="23"/>
    </location>
</feature>
<dbReference type="GO" id="GO:0035267">
    <property type="term" value="C:NuA4 histone acetyltransferase complex"/>
    <property type="evidence" value="ECO:0007669"/>
    <property type="project" value="TreeGrafter"/>
</dbReference>
<keyword evidence="4 10" id="KW-0479">Metal-binding</keyword>
<accession>A0AAV5V0A8</accession>
<evidence type="ECO:0000256" key="11">
    <source>
        <dbReference type="PROSITE-ProRule" id="PRU00175"/>
    </source>
</evidence>
<dbReference type="PROSITE" id="PS50089">
    <property type="entry name" value="ZF_RING_2"/>
    <property type="match status" value="1"/>
</dbReference>
<keyword evidence="9" id="KW-0539">Nucleus</keyword>
<keyword evidence="3" id="KW-0341">Growth regulation</keyword>
<dbReference type="Proteomes" id="UP001432322">
    <property type="component" value="Unassembled WGS sequence"/>
</dbReference>
<evidence type="ECO:0000313" key="15">
    <source>
        <dbReference type="EMBL" id="GMT12814.1"/>
    </source>
</evidence>
<dbReference type="GO" id="GO:0008270">
    <property type="term" value="F:zinc ion binding"/>
    <property type="evidence" value="ECO:0007669"/>
    <property type="project" value="UniProtKB-KW"/>
</dbReference>
<evidence type="ECO:0000259" key="13">
    <source>
        <dbReference type="PROSITE" id="PS50016"/>
    </source>
</evidence>
<feature type="binding site" evidence="10">
    <location>
        <position position="346"/>
    </location>
    <ligand>
        <name>Zn(2+)</name>
        <dbReference type="ChEBI" id="CHEBI:29105"/>
        <label>2</label>
    </ligand>
</feature>
<feature type="domain" description="RING-type" evidence="14">
    <location>
        <begin position="37"/>
        <end position="83"/>
    </location>
</feature>
<feature type="binding site" evidence="10">
    <location>
        <position position="306"/>
    </location>
    <ligand>
        <name>Zn(2+)</name>
        <dbReference type="ChEBI" id="CHEBI:29105"/>
        <label>1</label>
    </ligand>
</feature>
<dbReference type="SUPFAM" id="SSF57903">
    <property type="entry name" value="FYVE/PHD zinc finger"/>
    <property type="match status" value="1"/>
</dbReference>